<gene>
    <name evidence="1" type="ORF">MTBBW1_1150014</name>
</gene>
<dbReference type="Pfam" id="PF13711">
    <property type="entry name" value="DUF4160"/>
    <property type="match status" value="1"/>
</dbReference>
<dbReference type="InterPro" id="IPR025427">
    <property type="entry name" value="DUF4160"/>
</dbReference>
<protein>
    <recommendedName>
        <fullName evidence="3">DUF4160 domain-containing protein</fullName>
    </recommendedName>
</protein>
<proteinExistence type="predicted"/>
<dbReference type="AlphaFoldDB" id="A0A1W1H5T0"/>
<reference evidence="1 2" key="1">
    <citation type="submission" date="2017-03" db="EMBL/GenBank/DDBJ databases">
        <authorList>
            <person name="Afonso C.L."/>
            <person name="Miller P.J."/>
            <person name="Scott M.A."/>
            <person name="Spackman E."/>
            <person name="Goraichik I."/>
            <person name="Dimitrov K.M."/>
            <person name="Suarez D.L."/>
            <person name="Swayne D.E."/>
        </authorList>
    </citation>
    <scope>NUCLEOTIDE SEQUENCE [LARGE SCALE GENOMIC DNA]</scope>
    <source>
        <strain evidence="1">PRJEB14757</strain>
    </source>
</reference>
<sequence>MLRIGAYRFFFYSSDGGEPIHVHVEKENNLAKIWVDPVRLQNSGGFNRPEIRIILSIVQDHQIEIMEAWNDYFSG</sequence>
<evidence type="ECO:0008006" key="3">
    <source>
        <dbReference type="Google" id="ProtNLM"/>
    </source>
</evidence>
<dbReference type="RefSeq" id="WP_245809377.1">
    <property type="nucleotide sequence ID" value="NZ_LT828546.1"/>
</dbReference>
<dbReference type="EMBL" id="FWEV01000019">
    <property type="protein sequence ID" value="SLM27841.1"/>
    <property type="molecule type" value="Genomic_DNA"/>
</dbReference>
<organism evidence="1 2">
    <name type="scientific">Desulfamplus magnetovallimortis</name>
    <dbReference type="NCBI Taxonomy" id="1246637"/>
    <lineage>
        <taxon>Bacteria</taxon>
        <taxon>Pseudomonadati</taxon>
        <taxon>Thermodesulfobacteriota</taxon>
        <taxon>Desulfobacteria</taxon>
        <taxon>Desulfobacterales</taxon>
        <taxon>Desulfobacteraceae</taxon>
        <taxon>Desulfamplus</taxon>
    </lineage>
</organism>
<dbReference type="Proteomes" id="UP000191931">
    <property type="component" value="Unassembled WGS sequence"/>
</dbReference>
<evidence type="ECO:0000313" key="1">
    <source>
        <dbReference type="EMBL" id="SLM27841.1"/>
    </source>
</evidence>
<evidence type="ECO:0000313" key="2">
    <source>
        <dbReference type="Proteomes" id="UP000191931"/>
    </source>
</evidence>
<name>A0A1W1H5T0_9BACT</name>
<accession>A0A1W1H5T0</accession>
<keyword evidence="2" id="KW-1185">Reference proteome</keyword>
<dbReference type="STRING" id="1246637.MTBBW1_1150014"/>